<accession>D3UI04</accession>
<evidence type="ECO:0000313" key="2">
    <source>
        <dbReference type="Proteomes" id="UP000001522"/>
    </source>
</evidence>
<reference evidence="1 2" key="1">
    <citation type="journal article" date="2010" name="BMC Genomics">
        <title>Comparative genomics and proteomics of Helicobacter mustelae, an ulcerogenic and carcinogenic gastric pathogen.</title>
        <authorList>
            <person name="O'Toole P.W."/>
            <person name="Snelling W.J."/>
            <person name="Canchaya C."/>
            <person name="Forde B.M."/>
            <person name="Hardie K.R."/>
            <person name="Josenhans C."/>
            <person name="Graham R.L.J."/>
            <person name="McMullan G."/>
            <person name="Parkhill J."/>
            <person name="Belda E."/>
            <person name="Bentley S.D."/>
        </authorList>
    </citation>
    <scope>NUCLEOTIDE SEQUENCE [LARGE SCALE GENOMIC DNA]</scope>
    <source>
        <strain evidence="2">ATCC 43772 / LMG 18044 / NCTC 12198 / 12198</strain>
    </source>
</reference>
<proteinExistence type="predicted"/>
<dbReference type="KEGG" id="hms:HMU08700"/>
<gene>
    <name evidence="1" type="ordered locus">HMU08700</name>
</gene>
<evidence type="ECO:0000313" key="1">
    <source>
        <dbReference type="EMBL" id="CBG40127.1"/>
    </source>
</evidence>
<dbReference type="RefSeq" id="WP_013023201.1">
    <property type="nucleotide sequence ID" value="NC_013949.1"/>
</dbReference>
<keyword evidence="2" id="KW-1185">Reference proteome</keyword>
<dbReference type="AlphaFoldDB" id="D3UI04"/>
<dbReference type="Proteomes" id="UP000001522">
    <property type="component" value="Chromosome"/>
</dbReference>
<dbReference type="EMBL" id="FN555004">
    <property type="protein sequence ID" value="CBG40127.1"/>
    <property type="molecule type" value="Genomic_DNA"/>
</dbReference>
<name>D3UI04_HELM1</name>
<dbReference type="HOGENOM" id="CLU_197457_0_0_7"/>
<dbReference type="STRING" id="679897.HMU08700"/>
<organism evidence="1 2">
    <name type="scientific">Helicobacter mustelae (strain ATCC 43772 / CCUG 25715 / CIP 103759 / LMG 18044 / NCTC 12198 / R85-136P)</name>
    <name type="common">Campylobacter mustelae</name>
    <dbReference type="NCBI Taxonomy" id="679897"/>
    <lineage>
        <taxon>Bacteria</taxon>
        <taxon>Pseudomonadati</taxon>
        <taxon>Campylobacterota</taxon>
        <taxon>Epsilonproteobacteria</taxon>
        <taxon>Campylobacterales</taxon>
        <taxon>Helicobacteraceae</taxon>
        <taxon>Helicobacter</taxon>
    </lineage>
</organism>
<sequence>MSSSTRKSRYCKYYSIKSKKYFSIGLANGLAGNLGKLIGQAGGLGGANNANANAKSQQISDYLQKFNDNSANATGMPS</sequence>
<protein>
    <submittedName>
        <fullName evidence="1">Putative Hsr recombination casette</fullName>
    </submittedName>
</protein>